<accession>A0A9P1CAR8</accession>
<sequence length="174" mass="19656">MSDRLDPAVPVSRAAALQLEGCWASARLQSMTLEKQMLEMIKNPVVKRLMEDVQKTRYEVGYYQDRIPYKKDENEMTRSEIESLRSQKAILETGRIDTSPEMDSPLDSPCFRVSTRDIDGGAADSGYLSVVKGTVLVAISLEEDFFYGNELHRPGNCGWFPVSATRDLSRPWNS</sequence>
<name>A0A9P1CAR8_9DINO</name>
<gene>
    <name evidence="1" type="ORF">C1SCF055_LOCUS15853</name>
</gene>
<dbReference type="AlphaFoldDB" id="A0A9P1CAR8"/>
<proteinExistence type="predicted"/>
<dbReference type="EMBL" id="CAMXCT020001295">
    <property type="protein sequence ID" value="CAL1142102.1"/>
    <property type="molecule type" value="Genomic_DNA"/>
</dbReference>
<protein>
    <submittedName>
        <fullName evidence="1">Uncharacterized protein</fullName>
    </submittedName>
</protein>
<organism evidence="1">
    <name type="scientific">Cladocopium goreaui</name>
    <dbReference type="NCBI Taxonomy" id="2562237"/>
    <lineage>
        <taxon>Eukaryota</taxon>
        <taxon>Sar</taxon>
        <taxon>Alveolata</taxon>
        <taxon>Dinophyceae</taxon>
        <taxon>Suessiales</taxon>
        <taxon>Symbiodiniaceae</taxon>
        <taxon>Cladocopium</taxon>
    </lineage>
</organism>
<dbReference type="EMBL" id="CAMXCT030001295">
    <property type="protein sequence ID" value="CAL4776039.1"/>
    <property type="molecule type" value="Genomic_DNA"/>
</dbReference>
<evidence type="ECO:0000313" key="3">
    <source>
        <dbReference type="Proteomes" id="UP001152797"/>
    </source>
</evidence>
<comment type="caution">
    <text evidence="1">The sequence shown here is derived from an EMBL/GenBank/DDBJ whole genome shotgun (WGS) entry which is preliminary data.</text>
</comment>
<evidence type="ECO:0000313" key="1">
    <source>
        <dbReference type="EMBL" id="CAI3988727.1"/>
    </source>
</evidence>
<reference evidence="1" key="1">
    <citation type="submission" date="2022-10" db="EMBL/GenBank/DDBJ databases">
        <authorList>
            <person name="Chen Y."/>
            <person name="Dougan E. K."/>
            <person name="Chan C."/>
            <person name="Rhodes N."/>
            <person name="Thang M."/>
        </authorList>
    </citation>
    <scope>NUCLEOTIDE SEQUENCE</scope>
</reference>
<reference evidence="2 3" key="2">
    <citation type="submission" date="2024-05" db="EMBL/GenBank/DDBJ databases">
        <authorList>
            <person name="Chen Y."/>
            <person name="Shah S."/>
            <person name="Dougan E. K."/>
            <person name="Thang M."/>
            <person name="Chan C."/>
        </authorList>
    </citation>
    <scope>NUCLEOTIDE SEQUENCE [LARGE SCALE GENOMIC DNA]</scope>
</reference>
<dbReference type="EMBL" id="CAMXCT010001295">
    <property type="protein sequence ID" value="CAI3988727.1"/>
    <property type="molecule type" value="Genomic_DNA"/>
</dbReference>
<evidence type="ECO:0000313" key="2">
    <source>
        <dbReference type="EMBL" id="CAL4776039.1"/>
    </source>
</evidence>
<keyword evidence="3" id="KW-1185">Reference proteome</keyword>
<dbReference type="Proteomes" id="UP001152797">
    <property type="component" value="Unassembled WGS sequence"/>
</dbReference>